<sequence length="273" mass="31147">MLIDEIDFAALYQQQLTLAQRTEKAPEHWDKRAEKMAVTCANPQDPYLVQLIAKMDFSNAKTLLDVGCGPGSVCLNVADKLEHVYGIDYSKGMLDVAEKRARAMQLENVTLTRRAWEESWDDLPQCDIAVASRSTLVGDLRRAMQKIHQSARLRVYTTHTVSPSFVNAEVQRVIGRPVIELPNYIYAVNVLYQLGIHARVDFIRGPNCQGNTDTFERFYESTSWSLGTLNDEEQQRLFDYYTHQKKHDLTIASSTRDWALISWEKNASSLEAL</sequence>
<dbReference type="RefSeq" id="WP_008815290.1">
    <property type="nucleotide sequence ID" value="NZ_CATYOV010000019.1"/>
</dbReference>
<protein>
    <submittedName>
        <fullName evidence="2">Class I SAM-dependent methyltransferase</fullName>
    </submittedName>
</protein>
<evidence type="ECO:0000313" key="3">
    <source>
        <dbReference type="Proteomes" id="UP000218796"/>
    </source>
</evidence>
<dbReference type="EMBL" id="NQMS01000006">
    <property type="protein sequence ID" value="PAV95711.1"/>
    <property type="molecule type" value="Genomic_DNA"/>
</dbReference>
<organism evidence="2 3">
    <name type="scientific">Hafnia paralvei</name>
    <dbReference type="NCBI Taxonomy" id="546367"/>
    <lineage>
        <taxon>Bacteria</taxon>
        <taxon>Pseudomonadati</taxon>
        <taxon>Pseudomonadota</taxon>
        <taxon>Gammaproteobacteria</taxon>
        <taxon>Enterobacterales</taxon>
        <taxon>Hafniaceae</taxon>
        <taxon>Hafnia</taxon>
    </lineage>
</organism>
<keyword evidence="2" id="KW-0808">Transferase</keyword>
<accession>A0A2A2MAK9</accession>
<gene>
    <name evidence="2" type="ORF">CJD50_14850</name>
</gene>
<dbReference type="OrthoDB" id="9795085at2"/>
<keyword evidence="3" id="KW-1185">Reference proteome</keyword>
<dbReference type="SUPFAM" id="SSF53335">
    <property type="entry name" value="S-adenosyl-L-methionine-dependent methyltransferases"/>
    <property type="match status" value="1"/>
</dbReference>
<reference evidence="2 3" key="1">
    <citation type="submission" date="2017-08" db="EMBL/GenBank/DDBJ databases">
        <title>Draft Genome Sequence of Hafnia alvei CITHA-6 Isolated from Raw Bovine Milk.</title>
        <authorList>
            <person name="Culligan E.P."/>
            <person name="Mcsweeney A."/>
            <person name="O'Doherty C."/>
            <person name="Gleeson E."/>
            <person name="O'Riordan D."/>
            <person name="Sleator R.D."/>
        </authorList>
    </citation>
    <scope>NUCLEOTIDE SEQUENCE [LARGE SCALE GENOMIC DNA]</scope>
    <source>
        <strain evidence="2 3">CITHA-6</strain>
    </source>
</reference>
<dbReference type="PANTHER" id="PTHR43667:SF2">
    <property type="entry name" value="FATTY ACID C-METHYL TRANSFERASE"/>
    <property type="match status" value="1"/>
</dbReference>
<dbReference type="GO" id="GO:0008168">
    <property type="term" value="F:methyltransferase activity"/>
    <property type="evidence" value="ECO:0007669"/>
    <property type="project" value="UniProtKB-KW"/>
</dbReference>
<dbReference type="KEGG" id="hpar:AL518_07235"/>
<dbReference type="CDD" id="cd02440">
    <property type="entry name" value="AdoMet_MTases"/>
    <property type="match status" value="1"/>
</dbReference>
<dbReference type="Gene3D" id="3.40.50.150">
    <property type="entry name" value="Vaccinia Virus protein VP39"/>
    <property type="match status" value="1"/>
</dbReference>
<evidence type="ECO:0000259" key="1">
    <source>
        <dbReference type="Pfam" id="PF13847"/>
    </source>
</evidence>
<dbReference type="AlphaFoldDB" id="A0A2A2MAK9"/>
<name>A0A2A2MAK9_9GAMM</name>
<dbReference type="Pfam" id="PF13847">
    <property type="entry name" value="Methyltransf_31"/>
    <property type="match status" value="1"/>
</dbReference>
<dbReference type="Proteomes" id="UP000218796">
    <property type="component" value="Unassembled WGS sequence"/>
</dbReference>
<dbReference type="InterPro" id="IPR029063">
    <property type="entry name" value="SAM-dependent_MTases_sf"/>
</dbReference>
<proteinExistence type="predicted"/>
<dbReference type="PANTHER" id="PTHR43667">
    <property type="entry name" value="CYCLOPROPANE-FATTY-ACYL-PHOSPHOLIPID SYNTHASE"/>
    <property type="match status" value="1"/>
</dbReference>
<dbReference type="InterPro" id="IPR025714">
    <property type="entry name" value="Methyltranfer_dom"/>
</dbReference>
<dbReference type="InterPro" id="IPR050723">
    <property type="entry name" value="CFA/CMAS"/>
</dbReference>
<keyword evidence="2" id="KW-0489">Methyltransferase</keyword>
<comment type="caution">
    <text evidence="2">The sequence shown here is derived from an EMBL/GenBank/DDBJ whole genome shotgun (WGS) entry which is preliminary data.</text>
</comment>
<dbReference type="GO" id="GO:0032259">
    <property type="term" value="P:methylation"/>
    <property type="evidence" value="ECO:0007669"/>
    <property type="project" value="UniProtKB-KW"/>
</dbReference>
<evidence type="ECO:0000313" key="2">
    <source>
        <dbReference type="EMBL" id="PAV95711.1"/>
    </source>
</evidence>
<feature type="domain" description="Methyltransferase" evidence="1">
    <location>
        <begin position="59"/>
        <end position="149"/>
    </location>
</feature>